<evidence type="ECO:0000313" key="2">
    <source>
        <dbReference type="Proteomes" id="UP000187251"/>
    </source>
</evidence>
<comment type="caution">
    <text evidence="1">The sequence shown here is derived from an EMBL/GenBank/DDBJ whole genome shotgun (WGS) entry which is preliminary data.</text>
</comment>
<dbReference type="AlphaFoldDB" id="A0A1R1JZG7"/>
<proteinExistence type="predicted"/>
<sequence>MRSGAFAPDCPFVILVLAFGDSFGFPRAHLHAPHPPGTLAPPLMHLHAADGGENGLLGVLLSVV</sequence>
<evidence type="ECO:0000313" key="1">
    <source>
        <dbReference type="EMBL" id="OMG92358.1"/>
    </source>
</evidence>
<protein>
    <submittedName>
        <fullName evidence="1">Uncharacterized protein</fullName>
    </submittedName>
</protein>
<organism evidence="1 2">
    <name type="scientific">Alcaligenes xylosoxydans xylosoxydans</name>
    <name type="common">Achromobacter xylosoxidans</name>
    <dbReference type="NCBI Taxonomy" id="85698"/>
    <lineage>
        <taxon>Bacteria</taxon>
        <taxon>Pseudomonadati</taxon>
        <taxon>Pseudomonadota</taxon>
        <taxon>Betaproteobacteria</taxon>
        <taxon>Burkholderiales</taxon>
        <taxon>Alcaligenaceae</taxon>
        <taxon>Achromobacter</taxon>
    </lineage>
</organism>
<gene>
    <name evidence="1" type="ORF">BIZ92_06600</name>
</gene>
<dbReference type="Proteomes" id="UP000187251">
    <property type="component" value="Unassembled WGS sequence"/>
</dbReference>
<accession>A0A1R1JZG7</accession>
<reference evidence="1 2" key="1">
    <citation type="submission" date="2016-09" db="EMBL/GenBank/DDBJ databases">
        <title>Phylogenomics of Achromobacter.</title>
        <authorList>
            <person name="Jeukens J."/>
            <person name="Freschi L."/>
            <person name="Vincent A.T."/>
            <person name="Emond-Rheault J.-G."/>
            <person name="Kukavica-Ibrulj I."/>
            <person name="Charette S.J."/>
            <person name="Levesque R.C."/>
        </authorList>
    </citation>
    <scope>NUCLEOTIDE SEQUENCE [LARGE SCALE GENOMIC DNA]</scope>
    <source>
        <strain evidence="1 2">AUS488</strain>
    </source>
</reference>
<name>A0A1R1JZG7_ALCXX</name>
<dbReference type="EMBL" id="MJMN01000002">
    <property type="protein sequence ID" value="OMG92358.1"/>
    <property type="molecule type" value="Genomic_DNA"/>
</dbReference>